<dbReference type="Gene3D" id="3.40.50.1110">
    <property type="entry name" value="SGNH hydrolase"/>
    <property type="match status" value="1"/>
</dbReference>
<comment type="similarity">
    <text evidence="1">Belongs to the 'GDSL' lipolytic enzyme family.</text>
</comment>
<evidence type="ECO:0000256" key="2">
    <source>
        <dbReference type="ARBA" id="ARBA00023180"/>
    </source>
</evidence>
<sequence>MGLSEVFVVFFFFLSCVKCVELKDSSPSCSFPAIYNFGDSNSDTGGISAAFVPIPSPYGQGFFHKPFGRDSDGRVILDFIAEKLKLPYLSAYLNSLGTNYRHGANFATGGSTIRKQNETIFQYGISPFSLDIQIVQFNQFKARTKQLYQEANNSLERSKLPVPEEFAKALYTFDIGQNDLSVGFRKMNFDQIRETMPDIVNQLASAVKNIYEQGGRSFWIHNTGPIGCMPVNLFYKHDVPAGYFDQYGCVKDQNTIAVEFNKKLKDRVVKLRTELPEAAITYVDVYAAKYGLISNTKNEGNLFIIDMNHFIY</sequence>
<keyword evidence="2" id="KW-0325">Glycoprotein</keyword>
<gene>
    <name evidence="5" type="primary">25497894</name>
    <name evidence="4" type="ordered locus">MTR_7g033165</name>
</gene>
<reference evidence="4 6" key="2">
    <citation type="journal article" date="2014" name="BMC Genomics">
        <title>An improved genome release (version Mt4.0) for the model legume Medicago truncatula.</title>
        <authorList>
            <person name="Tang H."/>
            <person name="Krishnakumar V."/>
            <person name="Bidwell S."/>
            <person name="Rosen B."/>
            <person name="Chan A."/>
            <person name="Zhou S."/>
            <person name="Gentzbittel L."/>
            <person name="Childs K.L."/>
            <person name="Yandell M."/>
            <person name="Gundlach H."/>
            <person name="Mayer K.F."/>
            <person name="Schwartz D.C."/>
            <person name="Town C.D."/>
        </authorList>
    </citation>
    <scope>GENOME REANNOTATION</scope>
    <source>
        <strain evidence="4">A17</strain>
        <strain evidence="5 6">cv. Jemalong A17</strain>
    </source>
</reference>
<organism evidence="4 6">
    <name type="scientific">Medicago truncatula</name>
    <name type="common">Barrel medic</name>
    <name type="synonym">Medicago tribuloides</name>
    <dbReference type="NCBI Taxonomy" id="3880"/>
    <lineage>
        <taxon>Eukaryota</taxon>
        <taxon>Viridiplantae</taxon>
        <taxon>Streptophyta</taxon>
        <taxon>Embryophyta</taxon>
        <taxon>Tracheophyta</taxon>
        <taxon>Spermatophyta</taxon>
        <taxon>Magnoliopsida</taxon>
        <taxon>eudicotyledons</taxon>
        <taxon>Gunneridae</taxon>
        <taxon>Pentapetalae</taxon>
        <taxon>rosids</taxon>
        <taxon>fabids</taxon>
        <taxon>Fabales</taxon>
        <taxon>Fabaceae</taxon>
        <taxon>Papilionoideae</taxon>
        <taxon>50 kb inversion clade</taxon>
        <taxon>NPAAA clade</taxon>
        <taxon>Hologalegina</taxon>
        <taxon>IRL clade</taxon>
        <taxon>Trifolieae</taxon>
        <taxon>Medicago</taxon>
    </lineage>
</organism>
<evidence type="ECO:0000256" key="1">
    <source>
        <dbReference type="ARBA" id="ARBA00008668"/>
    </source>
</evidence>
<dbReference type="Proteomes" id="UP000002051">
    <property type="component" value="Unassembled WGS sequence"/>
</dbReference>
<protein>
    <submittedName>
        <fullName evidence="4">GDSL-like lipase/acylhydrolase</fullName>
    </submittedName>
</protein>
<dbReference type="GO" id="GO:0016788">
    <property type="term" value="F:hydrolase activity, acting on ester bonds"/>
    <property type="evidence" value="ECO:0007669"/>
    <property type="project" value="InterPro"/>
</dbReference>
<dbReference type="InterPro" id="IPR036514">
    <property type="entry name" value="SGNH_hydro_sf"/>
</dbReference>
<reference evidence="5" key="3">
    <citation type="submission" date="2015-04" db="UniProtKB">
        <authorList>
            <consortium name="EnsemblPlants"/>
        </authorList>
    </citation>
    <scope>IDENTIFICATION</scope>
    <source>
        <strain evidence="5">cv. Jemalong A17</strain>
    </source>
</reference>
<evidence type="ECO:0000256" key="3">
    <source>
        <dbReference type="SAM" id="SignalP"/>
    </source>
</evidence>
<dbReference type="InterPro" id="IPR001087">
    <property type="entry name" value="GDSL"/>
</dbReference>
<evidence type="ECO:0000313" key="4">
    <source>
        <dbReference type="EMBL" id="KEH22103.1"/>
    </source>
</evidence>
<name>A0A072TZ07_MEDTR</name>
<dbReference type="PANTHER" id="PTHR22835:SF219">
    <property type="entry name" value="GDSL-LIKE LIPASE_ACYLHYDROLASE"/>
    <property type="match status" value="1"/>
</dbReference>
<dbReference type="EMBL" id="CM001223">
    <property type="protein sequence ID" value="KEH22103.1"/>
    <property type="molecule type" value="Genomic_DNA"/>
</dbReference>
<dbReference type="Pfam" id="PF00657">
    <property type="entry name" value="Lipase_GDSL"/>
    <property type="match status" value="1"/>
</dbReference>
<dbReference type="ExpressionAtlas" id="A0A072TZ07">
    <property type="expression patterns" value="differential"/>
</dbReference>
<dbReference type="EnsemblPlants" id="KEH22103">
    <property type="protein sequence ID" value="KEH22103"/>
    <property type="gene ID" value="MTR_7g033165"/>
</dbReference>
<proteinExistence type="inferred from homology"/>
<feature type="chain" id="PRO_5014499117" evidence="3">
    <location>
        <begin position="20"/>
        <end position="312"/>
    </location>
</feature>
<evidence type="ECO:0000313" key="5">
    <source>
        <dbReference type="EnsemblPlants" id="KEH22103"/>
    </source>
</evidence>
<keyword evidence="6" id="KW-1185">Reference proteome</keyword>
<dbReference type="PANTHER" id="PTHR22835">
    <property type="entry name" value="ZINC FINGER FYVE DOMAIN CONTAINING PROTEIN"/>
    <property type="match status" value="1"/>
</dbReference>
<reference evidence="4 6" key="1">
    <citation type="journal article" date="2011" name="Nature">
        <title>The Medicago genome provides insight into the evolution of rhizobial symbioses.</title>
        <authorList>
            <person name="Young N.D."/>
            <person name="Debelle F."/>
            <person name="Oldroyd G.E."/>
            <person name="Geurts R."/>
            <person name="Cannon S.B."/>
            <person name="Udvardi M.K."/>
            <person name="Benedito V.A."/>
            <person name="Mayer K.F."/>
            <person name="Gouzy J."/>
            <person name="Schoof H."/>
            <person name="Van de Peer Y."/>
            <person name="Proost S."/>
            <person name="Cook D.R."/>
            <person name="Meyers B.C."/>
            <person name="Spannagl M."/>
            <person name="Cheung F."/>
            <person name="De Mita S."/>
            <person name="Krishnakumar V."/>
            <person name="Gundlach H."/>
            <person name="Zhou S."/>
            <person name="Mudge J."/>
            <person name="Bharti A.K."/>
            <person name="Murray J.D."/>
            <person name="Naoumkina M.A."/>
            <person name="Rosen B."/>
            <person name="Silverstein K.A."/>
            <person name="Tang H."/>
            <person name="Rombauts S."/>
            <person name="Zhao P.X."/>
            <person name="Zhou P."/>
            <person name="Barbe V."/>
            <person name="Bardou P."/>
            <person name="Bechner M."/>
            <person name="Bellec A."/>
            <person name="Berger A."/>
            <person name="Berges H."/>
            <person name="Bidwell S."/>
            <person name="Bisseling T."/>
            <person name="Choisne N."/>
            <person name="Couloux A."/>
            <person name="Denny R."/>
            <person name="Deshpande S."/>
            <person name="Dai X."/>
            <person name="Doyle J.J."/>
            <person name="Dudez A.M."/>
            <person name="Farmer A.D."/>
            <person name="Fouteau S."/>
            <person name="Franken C."/>
            <person name="Gibelin C."/>
            <person name="Gish J."/>
            <person name="Goldstein S."/>
            <person name="Gonzalez A.J."/>
            <person name="Green P.J."/>
            <person name="Hallab A."/>
            <person name="Hartog M."/>
            <person name="Hua A."/>
            <person name="Humphray S.J."/>
            <person name="Jeong D.H."/>
            <person name="Jing Y."/>
            <person name="Jocker A."/>
            <person name="Kenton S.M."/>
            <person name="Kim D.J."/>
            <person name="Klee K."/>
            <person name="Lai H."/>
            <person name="Lang C."/>
            <person name="Lin S."/>
            <person name="Macmil S.L."/>
            <person name="Magdelenat G."/>
            <person name="Matthews L."/>
            <person name="McCorrison J."/>
            <person name="Monaghan E.L."/>
            <person name="Mun J.H."/>
            <person name="Najar F.Z."/>
            <person name="Nicholson C."/>
            <person name="Noirot C."/>
            <person name="O'Bleness M."/>
            <person name="Paule C.R."/>
            <person name="Poulain J."/>
            <person name="Prion F."/>
            <person name="Qin B."/>
            <person name="Qu C."/>
            <person name="Retzel E.F."/>
            <person name="Riddle C."/>
            <person name="Sallet E."/>
            <person name="Samain S."/>
            <person name="Samson N."/>
            <person name="Sanders I."/>
            <person name="Saurat O."/>
            <person name="Scarpelli C."/>
            <person name="Schiex T."/>
            <person name="Segurens B."/>
            <person name="Severin A.J."/>
            <person name="Sherrier D.J."/>
            <person name="Shi R."/>
            <person name="Sims S."/>
            <person name="Singer S.R."/>
            <person name="Sinharoy S."/>
            <person name="Sterck L."/>
            <person name="Viollet A."/>
            <person name="Wang B.B."/>
            <person name="Wang K."/>
            <person name="Wang M."/>
            <person name="Wang X."/>
            <person name="Warfsmann J."/>
            <person name="Weissenbach J."/>
            <person name="White D.D."/>
            <person name="White J.D."/>
            <person name="Wiley G.B."/>
            <person name="Wincker P."/>
            <person name="Xing Y."/>
            <person name="Yang L."/>
            <person name="Yao Z."/>
            <person name="Ying F."/>
            <person name="Zhai J."/>
            <person name="Zhou L."/>
            <person name="Zuber A."/>
            <person name="Denarie J."/>
            <person name="Dixon R.A."/>
            <person name="May G.D."/>
            <person name="Schwartz D.C."/>
            <person name="Rogers J."/>
            <person name="Quetier F."/>
            <person name="Town C.D."/>
            <person name="Roe B.A."/>
        </authorList>
    </citation>
    <scope>NUCLEOTIDE SEQUENCE [LARGE SCALE GENOMIC DNA]</scope>
    <source>
        <strain evidence="4">A17</strain>
        <strain evidence="5 6">cv. Jemalong A17</strain>
    </source>
</reference>
<dbReference type="OrthoDB" id="1600564at2759"/>
<dbReference type="HOGENOM" id="CLU_015101_2_0_1"/>
<accession>A0A072TZ07</accession>
<dbReference type="AlphaFoldDB" id="A0A072TZ07"/>
<keyword evidence="3" id="KW-0732">Signal</keyword>
<feature type="signal peptide" evidence="3">
    <location>
        <begin position="1"/>
        <end position="19"/>
    </location>
</feature>
<evidence type="ECO:0000313" key="6">
    <source>
        <dbReference type="Proteomes" id="UP000002051"/>
    </source>
</evidence>